<protein>
    <submittedName>
        <fullName evidence="1">Uncharacterized protein</fullName>
    </submittedName>
</protein>
<gene>
    <name evidence="1" type="ORF">A3I24_01615</name>
</gene>
<dbReference type="AlphaFoldDB" id="A0A1G1ZT50"/>
<name>A0A1G1ZT50_9BACT</name>
<sequence>MKKKSAADKERVNTRNYNRLVRDLGKLIRQYRKIIEKKKAKPKIDIKKVAEGLGAEIITDPEEIAKMKKKSRLWRPK</sequence>
<comment type="caution">
    <text evidence="1">The sequence shown here is derived from an EMBL/GenBank/DDBJ whole genome shotgun (WGS) entry which is preliminary data.</text>
</comment>
<reference evidence="1 2" key="1">
    <citation type="journal article" date="2016" name="Nat. Commun.">
        <title>Thousands of microbial genomes shed light on interconnected biogeochemical processes in an aquifer system.</title>
        <authorList>
            <person name="Anantharaman K."/>
            <person name="Brown C.T."/>
            <person name="Hug L.A."/>
            <person name="Sharon I."/>
            <person name="Castelle C.J."/>
            <person name="Probst A.J."/>
            <person name="Thomas B.C."/>
            <person name="Singh A."/>
            <person name="Wilkins M.J."/>
            <person name="Karaoz U."/>
            <person name="Brodie E.L."/>
            <person name="Williams K.H."/>
            <person name="Hubbard S.S."/>
            <person name="Banfield J.F."/>
        </authorList>
    </citation>
    <scope>NUCLEOTIDE SEQUENCE [LARGE SCALE GENOMIC DNA]</scope>
</reference>
<evidence type="ECO:0000313" key="2">
    <source>
        <dbReference type="Proteomes" id="UP000177690"/>
    </source>
</evidence>
<proteinExistence type="predicted"/>
<organism evidence="1 2">
    <name type="scientific">Candidatus Harrisonbacteria bacterium RIFCSPLOWO2_02_FULL_41_13b</name>
    <dbReference type="NCBI Taxonomy" id="1798409"/>
    <lineage>
        <taxon>Bacteria</taxon>
        <taxon>Candidatus Harrisoniibacteriota</taxon>
    </lineage>
</organism>
<dbReference type="Proteomes" id="UP000177690">
    <property type="component" value="Unassembled WGS sequence"/>
</dbReference>
<dbReference type="EMBL" id="MHJL01000026">
    <property type="protein sequence ID" value="OGY67306.1"/>
    <property type="molecule type" value="Genomic_DNA"/>
</dbReference>
<accession>A0A1G1ZT50</accession>
<evidence type="ECO:0000313" key="1">
    <source>
        <dbReference type="EMBL" id="OGY67306.1"/>
    </source>
</evidence>
<dbReference type="STRING" id="1798409.A3I24_01615"/>